<comment type="caution">
    <text evidence="2">The sequence shown here is derived from an EMBL/GenBank/DDBJ whole genome shotgun (WGS) entry which is preliminary data.</text>
</comment>
<protein>
    <submittedName>
        <fullName evidence="2">VOC family protein</fullName>
    </submittedName>
</protein>
<dbReference type="PANTHER" id="PTHR33993">
    <property type="entry name" value="GLYOXALASE-RELATED"/>
    <property type="match status" value="1"/>
</dbReference>
<proteinExistence type="predicted"/>
<accession>A0ABV3ZIF6</accession>
<feature type="domain" description="VOC" evidence="1">
    <location>
        <begin position="5"/>
        <end position="120"/>
    </location>
</feature>
<keyword evidence="3" id="KW-1185">Reference proteome</keyword>
<dbReference type="InterPro" id="IPR037523">
    <property type="entry name" value="VOC_core"/>
</dbReference>
<sequence length="123" mass="13520">MKTGRILWLDLTVENAESVKRFYEQVAGWTASGLSMGDYEDYVMMSNDEPVAGICHNKGVNINLPPQWLNYITVENLDASIEKCIALGGRVVDGPRHAQGASSFVVIQDPGGAYVALMEQKEE</sequence>
<dbReference type="InterPro" id="IPR004360">
    <property type="entry name" value="Glyas_Fos-R_dOase_dom"/>
</dbReference>
<evidence type="ECO:0000313" key="2">
    <source>
        <dbReference type="EMBL" id="MEX6688934.1"/>
    </source>
</evidence>
<dbReference type="RefSeq" id="WP_369330343.1">
    <property type="nucleotide sequence ID" value="NZ_JAULBC010000005.1"/>
</dbReference>
<dbReference type="PANTHER" id="PTHR33993:SF14">
    <property type="entry name" value="GB|AAF24581.1"/>
    <property type="match status" value="1"/>
</dbReference>
<name>A0ABV3ZIF6_9BACT</name>
<dbReference type="Proteomes" id="UP001560573">
    <property type="component" value="Unassembled WGS sequence"/>
</dbReference>
<dbReference type="Gene3D" id="3.10.180.10">
    <property type="entry name" value="2,3-Dihydroxybiphenyl 1,2-Dioxygenase, domain 1"/>
    <property type="match status" value="1"/>
</dbReference>
<dbReference type="InterPro" id="IPR052164">
    <property type="entry name" value="Anthracycline_SecMetBiosynth"/>
</dbReference>
<dbReference type="InterPro" id="IPR029068">
    <property type="entry name" value="Glyas_Bleomycin-R_OHBP_Dase"/>
</dbReference>
<gene>
    <name evidence="2" type="ORF">QTN47_15605</name>
</gene>
<dbReference type="SUPFAM" id="SSF54593">
    <property type="entry name" value="Glyoxalase/Bleomycin resistance protein/Dihydroxybiphenyl dioxygenase"/>
    <property type="match status" value="1"/>
</dbReference>
<dbReference type="Pfam" id="PF00903">
    <property type="entry name" value="Glyoxalase"/>
    <property type="match status" value="1"/>
</dbReference>
<organism evidence="2 3">
    <name type="scientific">Danxiaibacter flavus</name>
    <dbReference type="NCBI Taxonomy" id="3049108"/>
    <lineage>
        <taxon>Bacteria</taxon>
        <taxon>Pseudomonadati</taxon>
        <taxon>Bacteroidota</taxon>
        <taxon>Chitinophagia</taxon>
        <taxon>Chitinophagales</taxon>
        <taxon>Chitinophagaceae</taxon>
        <taxon>Danxiaibacter</taxon>
    </lineage>
</organism>
<dbReference type="CDD" id="cd07247">
    <property type="entry name" value="SgaA_N_like"/>
    <property type="match status" value="1"/>
</dbReference>
<reference evidence="2 3" key="1">
    <citation type="submission" date="2023-07" db="EMBL/GenBank/DDBJ databases">
        <authorList>
            <person name="Lian W.-H."/>
        </authorList>
    </citation>
    <scope>NUCLEOTIDE SEQUENCE [LARGE SCALE GENOMIC DNA]</scope>
    <source>
        <strain evidence="2 3">SYSU DXS3180</strain>
    </source>
</reference>
<dbReference type="EMBL" id="JAULBC010000005">
    <property type="protein sequence ID" value="MEX6688934.1"/>
    <property type="molecule type" value="Genomic_DNA"/>
</dbReference>
<evidence type="ECO:0000313" key="3">
    <source>
        <dbReference type="Proteomes" id="UP001560573"/>
    </source>
</evidence>
<dbReference type="PROSITE" id="PS51819">
    <property type="entry name" value="VOC"/>
    <property type="match status" value="1"/>
</dbReference>
<evidence type="ECO:0000259" key="1">
    <source>
        <dbReference type="PROSITE" id="PS51819"/>
    </source>
</evidence>